<dbReference type="GO" id="GO:0005813">
    <property type="term" value="C:centrosome"/>
    <property type="evidence" value="ECO:0007669"/>
    <property type="project" value="InterPro"/>
</dbReference>
<reference evidence="4" key="1">
    <citation type="journal article" date="2004" name="Nature">
        <title>Genome duplication in the teleost fish Tetraodon nigroviridis reveals the early vertebrate proto-karyotype.</title>
        <authorList>
            <person name="Jaillon O."/>
            <person name="Aury J.-M."/>
            <person name="Brunet F."/>
            <person name="Petit J.-L."/>
            <person name="Stange-Thomann N."/>
            <person name="Mauceli E."/>
            <person name="Bouneau L."/>
            <person name="Fischer C."/>
            <person name="Ozouf-Costaz C."/>
            <person name="Bernot A."/>
            <person name="Nicaud S."/>
            <person name="Jaffe D."/>
            <person name="Fisher S."/>
            <person name="Lutfalla G."/>
            <person name="Dossat C."/>
            <person name="Segurens B."/>
            <person name="Dasilva C."/>
            <person name="Salanoubat M."/>
            <person name="Levy M."/>
            <person name="Boudet N."/>
            <person name="Castellano S."/>
            <person name="Anthouard V."/>
            <person name="Jubin C."/>
            <person name="Castelli V."/>
            <person name="Katinka M."/>
            <person name="Vacherie B."/>
            <person name="Biemont C."/>
            <person name="Skalli Z."/>
            <person name="Cattolico L."/>
            <person name="Poulain J."/>
            <person name="De Berardinis V."/>
            <person name="Cruaud C."/>
            <person name="Duprat S."/>
            <person name="Brottier P."/>
            <person name="Coutanceau J.-P."/>
            <person name="Gouzy J."/>
            <person name="Parra G."/>
            <person name="Lardier G."/>
            <person name="Chapple C."/>
            <person name="McKernan K.J."/>
            <person name="McEwan P."/>
            <person name="Bosak S."/>
            <person name="Kellis M."/>
            <person name="Volff J.-N."/>
            <person name="Guigo R."/>
            <person name="Zody M.C."/>
            <person name="Mesirov J."/>
            <person name="Lindblad-Toh K."/>
            <person name="Birren B."/>
            <person name="Nusbaum C."/>
            <person name="Kahn D."/>
            <person name="Robinson-Rechavi M."/>
            <person name="Laudet V."/>
            <person name="Schachter V."/>
            <person name="Quetier F."/>
            <person name="Saurin W."/>
            <person name="Scarpelli C."/>
            <person name="Wincker P."/>
            <person name="Lander E.S."/>
            <person name="Weissenbach J."/>
            <person name="Roest Crollius H."/>
        </authorList>
    </citation>
    <scope>NUCLEOTIDE SEQUENCE [LARGE SCALE GENOMIC DNA]</scope>
</reference>
<feature type="compositionally biased region" description="Low complexity" evidence="2">
    <location>
        <begin position="501"/>
        <end position="512"/>
    </location>
</feature>
<feature type="region of interest" description="Disordered" evidence="2">
    <location>
        <begin position="1514"/>
        <end position="1574"/>
    </location>
</feature>
<feature type="region of interest" description="Disordered" evidence="2">
    <location>
        <begin position="1"/>
        <end position="21"/>
    </location>
</feature>
<feature type="compositionally biased region" description="Basic and acidic residues" evidence="2">
    <location>
        <begin position="1377"/>
        <end position="1395"/>
    </location>
</feature>
<feature type="domain" description="CAP-Gly" evidence="3">
    <location>
        <begin position="1703"/>
        <end position="1745"/>
    </location>
</feature>
<feature type="compositionally biased region" description="Basic and acidic residues" evidence="2">
    <location>
        <begin position="96"/>
        <end position="106"/>
    </location>
</feature>
<organism evidence="4">
    <name type="scientific">Tetraodon nigroviridis</name>
    <name type="common">Spotted green pufferfish</name>
    <name type="synonym">Chelonodon nigroviridis</name>
    <dbReference type="NCBI Taxonomy" id="99883"/>
    <lineage>
        <taxon>Eukaryota</taxon>
        <taxon>Metazoa</taxon>
        <taxon>Chordata</taxon>
        <taxon>Craniata</taxon>
        <taxon>Vertebrata</taxon>
        <taxon>Euteleostomi</taxon>
        <taxon>Actinopterygii</taxon>
        <taxon>Neopterygii</taxon>
        <taxon>Teleostei</taxon>
        <taxon>Neoteleostei</taxon>
        <taxon>Acanthomorphata</taxon>
        <taxon>Eupercaria</taxon>
        <taxon>Tetraodontiformes</taxon>
        <taxon>Tetradontoidea</taxon>
        <taxon>Tetraodontidae</taxon>
        <taxon>Tetraodon</taxon>
    </lineage>
</organism>
<dbReference type="KEGG" id="tng:GSTEN00028847G001"/>
<dbReference type="InterPro" id="IPR000938">
    <property type="entry name" value="CAP-Gly_domain"/>
</dbReference>
<evidence type="ECO:0000256" key="2">
    <source>
        <dbReference type="SAM" id="MobiDB-lite"/>
    </source>
</evidence>
<protein>
    <submittedName>
        <fullName evidence="4">(spotted green pufferfish) hypothetical protein</fullName>
    </submittedName>
</protein>
<dbReference type="GO" id="GO:0034453">
    <property type="term" value="P:microtubule anchoring"/>
    <property type="evidence" value="ECO:0007669"/>
    <property type="project" value="InterPro"/>
</dbReference>
<dbReference type="PANTHER" id="PTHR13958:SF3">
    <property type="entry name" value="CAP-GLY DOMAIN-CONTAINING PROTEIN-RELATED"/>
    <property type="match status" value="1"/>
</dbReference>
<feature type="compositionally biased region" description="Basic and acidic residues" evidence="2">
    <location>
        <begin position="1487"/>
        <end position="1497"/>
    </location>
</feature>
<dbReference type="PANTHER" id="PTHR13958">
    <property type="entry name" value="CENTROSOME-ASSOCIATED PROTEIN 350"/>
    <property type="match status" value="1"/>
</dbReference>
<keyword evidence="1" id="KW-0175">Coiled coil</keyword>
<feature type="region of interest" description="Disordered" evidence="2">
    <location>
        <begin position="1781"/>
        <end position="1812"/>
    </location>
</feature>
<feature type="compositionally biased region" description="Polar residues" evidence="2">
    <location>
        <begin position="1563"/>
        <end position="1574"/>
    </location>
</feature>
<feature type="compositionally biased region" description="Polar residues" evidence="2">
    <location>
        <begin position="1410"/>
        <end position="1419"/>
    </location>
</feature>
<feature type="compositionally biased region" description="Low complexity" evidence="2">
    <location>
        <begin position="80"/>
        <end position="93"/>
    </location>
</feature>
<feature type="compositionally biased region" description="Polar residues" evidence="2">
    <location>
        <begin position="361"/>
        <end position="372"/>
    </location>
</feature>
<feature type="region of interest" description="Disordered" evidence="2">
    <location>
        <begin position="706"/>
        <end position="765"/>
    </location>
</feature>
<dbReference type="Pfam" id="PF01302">
    <property type="entry name" value="CAP_GLY"/>
    <property type="match status" value="1"/>
</dbReference>
<feature type="compositionally biased region" description="Acidic residues" evidence="2">
    <location>
        <begin position="1548"/>
        <end position="1562"/>
    </location>
</feature>
<feature type="compositionally biased region" description="Low complexity" evidence="2">
    <location>
        <begin position="643"/>
        <end position="653"/>
    </location>
</feature>
<feature type="compositionally biased region" description="Polar residues" evidence="2">
    <location>
        <begin position="550"/>
        <end position="563"/>
    </location>
</feature>
<feature type="compositionally biased region" description="Polar residues" evidence="2">
    <location>
        <begin position="741"/>
        <end position="764"/>
    </location>
</feature>
<dbReference type="GO" id="GO:0008017">
    <property type="term" value="F:microtubule binding"/>
    <property type="evidence" value="ECO:0007669"/>
    <property type="project" value="InterPro"/>
</dbReference>
<reference evidence="4" key="2">
    <citation type="submission" date="2004-02" db="EMBL/GenBank/DDBJ databases">
        <authorList>
            <consortium name="Genoscope"/>
            <consortium name="Whitehead Institute Centre for Genome Research"/>
        </authorList>
    </citation>
    <scope>NUCLEOTIDE SEQUENCE</scope>
</reference>
<accession>Q4RUD5</accession>
<dbReference type="Gene3D" id="2.30.30.190">
    <property type="entry name" value="CAP Gly-rich-like domain"/>
    <property type="match status" value="1"/>
</dbReference>
<evidence type="ECO:0000259" key="3">
    <source>
        <dbReference type="PROSITE" id="PS50245"/>
    </source>
</evidence>
<feature type="non-terminal residue" evidence="4">
    <location>
        <position position="1"/>
    </location>
</feature>
<feature type="compositionally biased region" description="Polar residues" evidence="2">
    <location>
        <begin position="1318"/>
        <end position="1352"/>
    </location>
</feature>
<feature type="region of interest" description="Disordered" evidence="2">
    <location>
        <begin position="1318"/>
        <end position="1434"/>
    </location>
</feature>
<evidence type="ECO:0000256" key="1">
    <source>
        <dbReference type="SAM" id="Coils"/>
    </source>
</evidence>
<feature type="compositionally biased region" description="Basic and acidic residues" evidence="2">
    <location>
        <begin position="785"/>
        <end position="794"/>
    </location>
</feature>
<dbReference type="InterPro" id="IPR028750">
    <property type="entry name" value="CEP350/CC187"/>
</dbReference>
<gene>
    <name evidence="4" type="ORF">GSTENG00028847001</name>
</gene>
<feature type="compositionally biased region" description="Polar residues" evidence="2">
    <location>
        <begin position="283"/>
        <end position="302"/>
    </location>
</feature>
<feature type="region of interest" description="Disordered" evidence="2">
    <location>
        <begin position="1470"/>
        <end position="1502"/>
    </location>
</feature>
<dbReference type="InterPro" id="IPR036859">
    <property type="entry name" value="CAP-Gly_dom_sf"/>
</dbReference>
<sequence>TRDKNKEGSVDSKDSSSSQCTDIRYINDQPALDRLVTVGQSQLRVLLRERTEEGSSPEAQSGADNLDSSPCAATGTMNLGQSIPSSSPGSASQRLENLRRHQHDEKLEKLRERIRRQRQHLPEAAEREKLFGHLERPIATSYTNNSADCSNVAKIRKVAPAPPPPVYKGFNSTETKIQTPDGKVWKEQEFQDLSREIYRDLSRQFSVDSSKERLPTKPVRKVHTVASTSDPNTQPLQYLEVLFWRTRSTRCRRVLGPVPKLPQDDRSQPLRGHSRAAPHHSPTDSQLQSHSDTTEHPSTGVKSQKKRNSIPSSTELSKPRAGGTAESLSADIQGILDDLQFECKMPEKEEKTLQKIRDGNTSRGCRSASPSARQKESARANDVTQKKRHYDADTVRQYISRQKEERKRRQVEEKRALKEQEERRHQRLQELYRKQKEVAKAASLPSEAPTHDSLQGTYIKLTEEARVEERPTSTQITASQMRPIYQPSGESDKENKRLGAPRSPSSSDRSLSGQQPLPLSTDATLVDEQRSSCSPPSEPLSFESWKRGSNRSSVNPSKSVHSTDISERSFHKRSALRLRFINLLFSLKYRQNQNSCRNYEIQKTPMLRPCLSVFPHFFIFSYLDLFNVSLHFLVDSKKTRAAQSKQVSVSSSRTMGSDSPVTSSPNTCSSPHSGKQQTHAAELARSQITGAVGGPTTAADSSLLEKHDKHENSHAKHQQAKSHSESFQSEFSSRKGKPEDTSSTMNSPSDSYSSFRKTMHSPSHASLDCEKQISNHVPQGKLRQKGAEEIKESEAGSSSIEEEVLTAENNSLCSENIPSVNEKVENTLAETEYSLKFDESMTEDEIEEHSFRSLLPSEAHRRGTKDKSRHQDESEDDGPSHSMALVPRTHNILKDANMAFSSGQNSFSQFTMDMVRQYMKDEQVRLHHQSSLLHLRQKALKEKTKTELAWLEHQKKRLRDKGEDDKMPPIRKKQRGLLMKHQQEQAEIRRLQEANKAARKESQLLLKQQEEIERMRNSTLKLRERLKIAGVSETPASEVAASTMRYAKDIRSLSPSPSVSGSETSSIMQKLRKMRSHMDEKYCTLLSTSFQALSPTAIPWNMLVFFWHWDLVRGEDPSSVQSLPVTETHLASIQESPANYTQDFTSASQSNVKQVSLNMFFFFDNSFKFLFEANPFFVLFLPVQSPQFSSRGSNSPTASPSERSNKTQSNNQAHTQPTDSRRISQSELISDQSDIETRIKALKEELKKRKFMAYQLKKEQKKRHKERLKAQEANLLKQLQSYDKFIEKTKAELDKEPDATKSVIQNSNSFADQFSIKSPAQSTAVPNAETVTPSSVHDNPESLNSGPKSCPSTGLLRPSSGEAQMIESGDESSVSYRRSDLQEETVHDVRSRSEDQQLEQNLKLEKEDSLQSISTSQHIQGDFPPGSPKQDNKIRKNDISKVKEAEMSDIIASAVSDLSENCELATHLNSTLSSGDHSRSHNLGLISKKEDSKKDAKASSSIANEYDDDFELSVCSSPREEHHSSNPASHTSTSPAEGKGSSVHLSSQDEEIEEEIDEELEQFSETSKGSNQSERLLDLLNKREDSIQEGEDPSNFVPDIIHPLIRSFLEKTTAEQWGSFQARSADDATKILVAELILEIIAALSNFILTSPMTPKTEKLLMSELEESLPQTFSEALGIPDEVDNLRLKTLTGIIHEEVKYNLSTSFVMRFWAGVELDKSEGSNNGTYDGVLYFVCEENHGIFAPPNKITHLPDKFEVYTDTTEDEESFFDDLPGERGLKCKPVKDKFPNQNLMKENDQTSQDVIDESKNNNVSTGSVFQAELDLNSNSGNDSDHPISNCHIEDAILDLQDLPHNHQTSGTDIDVQQKQSPKEVNNLEETVVPFQEGKIASHLTTGITNEGTQEKEKVSLDTFADTLLNSFVHDIVKQCAEIKKGKEQKIEAENRTNGDLFAESGEEKIERPVENKDGLPFFLPAEQEELSSPELCNRPVSVRTSHNVCIHLQ</sequence>
<dbReference type="SMART" id="SM01052">
    <property type="entry name" value="CAP_GLY"/>
    <property type="match status" value="1"/>
</dbReference>
<feature type="region of interest" description="Disordered" evidence="2">
    <location>
        <begin position="1190"/>
        <end position="1229"/>
    </location>
</feature>
<feature type="compositionally biased region" description="Basic and acidic residues" evidence="2">
    <location>
        <begin position="858"/>
        <end position="872"/>
    </location>
</feature>
<feature type="region of interest" description="Disordered" evidence="2">
    <location>
        <begin position="777"/>
        <end position="802"/>
    </location>
</feature>
<feature type="region of interest" description="Disordered" evidence="2">
    <location>
        <begin position="401"/>
        <end position="424"/>
    </location>
</feature>
<feature type="region of interest" description="Disordered" evidence="2">
    <location>
        <begin position="847"/>
        <end position="885"/>
    </location>
</feature>
<feature type="region of interest" description="Disordered" evidence="2">
    <location>
        <begin position="463"/>
        <end position="566"/>
    </location>
</feature>
<feature type="region of interest" description="Disordered" evidence="2">
    <location>
        <begin position="643"/>
        <end position="682"/>
    </location>
</feature>
<feature type="compositionally biased region" description="Basic and acidic residues" evidence="2">
    <location>
        <begin position="1"/>
        <end position="14"/>
    </location>
</feature>
<feature type="compositionally biased region" description="Basic and acidic residues" evidence="2">
    <location>
        <begin position="350"/>
        <end position="360"/>
    </location>
</feature>
<feature type="region of interest" description="Disordered" evidence="2">
    <location>
        <begin position="255"/>
        <end position="326"/>
    </location>
</feature>
<feature type="region of interest" description="Disordered" evidence="2">
    <location>
        <begin position="205"/>
        <end position="232"/>
    </location>
</feature>
<feature type="compositionally biased region" description="Polar residues" evidence="2">
    <location>
        <begin position="1190"/>
        <end position="1218"/>
    </location>
</feature>
<dbReference type="SUPFAM" id="SSF74924">
    <property type="entry name" value="Cap-Gly domain"/>
    <property type="match status" value="1"/>
</dbReference>
<comment type="caution">
    <text evidence="4">The sequence shown here is derived from an EMBL/GenBank/DDBJ whole genome shotgun (WGS) entry which is preliminary data.</text>
</comment>
<feature type="region of interest" description="Disordered" evidence="2">
    <location>
        <begin position="47"/>
        <end position="106"/>
    </location>
</feature>
<feature type="compositionally biased region" description="Polar residues" evidence="2">
    <location>
        <begin position="654"/>
        <end position="679"/>
    </location>
</feature>
<name>Q4RUD5_TETNG</name>
<evidence type="ECO:0000313" key="4">
    <source>
        <dbReference type="EMBL" id="CAG07997.1"/>
    </source>
</evidence>
<dbReference type="EMBL" id="CAAE01014995">
    <property type="protein sequence ID" value="CAG07997.1"/>
    <property type="molecule type" value="Genomic_DNA"/>
</dbReference>
<feature type="compositionally biased region" description="Polar residues" evidence="2">
    <location>
        <begin position="513"/>
        <end position="523"/>
    </location>
</feature>
<proteinExistence type="predicted"/>
<feature type="compositionally biased region" description="Polar residues" evidence="2">
    <location>
        <begin position="57"/>
        <end position="68"/>
    </location>
</feature>
<dbReference type="PROSITE" id="PS50245">
    <property type="entry name" value="CAP_GLY_2"/>
    <property type="match status" value="1"/>
</dbReference>
<feature type="region of interest" description="Disordered" evidence="2">
    <location>
        <begin position="350"/>
        <end position="389"/>
    </location>
</feature>
<dbReference type="OrthoDB" id="306254at2759"/>
<feature type="compositionally biased region" description="Polar residues" evidence="2">
    <location>
        <begin position="1789"/>
        <end position="1803"/>
    </location>
</feature>
<feature type="compositionally biased region" description="Polar residues" evidence="2">
    <location>
        <begin position="1525"/>
        <end position="1535"/>
    </location>
</feature>
<feature type="coiled-coil region" evidence="1">
    <location>
        <begin position="941"/>
        <end position="1025"/>
    </location>
</feature>